<feature type="transmembrane region" description="Helical" evidence="2">
    <location>
        <begin position="197"/>
        <end position="225"/>
    </location>
</feature>
<dbReference type="EMBL" id="GL349445">
    <property type="protein sequence ID" value="KNC47037.1"/>
    <property type="molecule type" value="Genomic_DNA"/>
</dbReference>
<feature type="compositionally biased region" description="Basic residues" evidence="1">
    <location>
        <begin position="26"/>
        <end position="41"/>
    </location>
</feature>
<dbReference type="Proteomes" id="UP000054408">
    <property type="component" value="Unassembled WGS sequence"/>
</dbReference>
<dbReference type="GeneID" id="25563062"/>
<feature type="compositionally biased region" description="Polar residues" evidence="1">
    <location>
        <begin position="62"/>
        <end position="72"/>
    </location>
</feature>
<proteinExistence type="predicted"/>
<accession>A0A0L0D3V6</accession>
<evidence type="ECO:0000313" key="4">
    <source>
        <dbReference type="Proteomes" id="UP000054408"/>
    </source>
</evidence>
<dbReference type="RefSeq" id="XP_013759817.1">
    <property type="nucleotide sequence ID" value="XM_013904363.1"/>
</dbReference>
<feature type="transmembrane region" description="Helical" evidence="2">
    <location>
        <begin position="390"/>
        <end position="411"/>
    </location>
</feature>
<evidence type="ECO:0000256" key="1">
    <source>
        <dbReference type="SAM" id="MobiDB-lite"/>
    </source>
</evidence>
<sequence>MGRQVEPGESRSASASDQVLPSMAKSRPRQAQKKDRRHRRYGSGSCTGTLSESSRATDETLSDGSVTVTSSLDSDEPSKTSRRPRKPKSGRVDRENGTSRQNHSTCWPCQRTPPMVVLIGVVVAAFVLATPAVSYTAYRLASPALGVVVTTVVYFAVIPAVAGAGAYASLGLFRFTQPDRSNWHSVINGHVINRWDIGLAMGLAVLAMWLGLAVAGSVNGVYLGVVGELDFAPRYVGPVPVAGTPPADELARAVFAVFDGARRLAFEARGYLFSTNRYGKETLAVTAMPLLRPGSNVTAFFVCVCHNTGPVDYGCRTFPAIRYGEPALLNDASNAQAVRVRSSAFRDSCKKAAADAVANRLAPANLTLSVPLDDVVFFEWADLNKTRRHAMLIVVLCSIFLPLLSAVWIALLCRAAGKHRCLQTPASVAAKRAQRG</sequence>
<keyword evidence="4" id="KW-1185">Reference proteome</keyword>
<gene>
    <name evidence="3" type="ORF">AMSG_03461</name>
</gene>
<keyword evidence="2" id="KW-0472">Membrane</keyword>
<keyword evidence="2" id="KW-1133">Transmembrane helix</keyword>
<feature type="region of interest" description="Disordered" evidence="1">
    <location>
        <begin position="1"/>
        <end position="106"/>
    </location>
</feature>
<feature type="compositionally biased region" description="Polar residues" evidence="1">
    <location>
        <begin position="44"/>
        <end position="54"/>
    </location>
</feature>
<feature type="transmembrane region" description="Helical" evidence="2">
    <location>
        <begin position="115"/>
        <end position="138"/>
    </location>
</feature>
<feature type="transmembrane region" description="Helical" evidence="2">
    <location>
        <begin position="145"/>
        <end position="168"/>
    </location>
</feature>
<keyword evidence="2" id="KW-0812">Transmembrane</keyword>
<name>A0A0L0D3V6_THETB</name>
<reference evidence="3 4" key="1">
    <citation type="submission" date="2010-05" db="EMBL/GenBank/DDBJ databases">
        <title>The Genome Sequence of Thecamonas trahens ATCC 50062.</title>
        <authorList>
            <consortium name="The Broad Institute Genome Sequencing Platform"/>
            <person name="Russ C."/>
            <person name="Cuomo C."/>
            <person name="Shea T."/>
            <person name="Young S.K."/>
            <person name="Zeng Q."/>
            <person name="Koehrsen M."/>
            <person name="Haas B."/>
            <person name="Borodovsky M."/>
            <person name="Guigo R."/>
            <person name="Alvarado L."/>
            <person name="Berlin A."/>
            <person name="Bochicchio J."/>
            <person name="Borenstein D."/>
            <person name="Chapman S."/>
            <person name="Chen Z."/>
            <person name="Freedman E."/>
            <person name="Gellesch M."/>
            <person name="Goldberg J."/>
            <person name="Griggs A."/>
            <person name="Gujja S."/>
            <person name="Heilman E."/>
            <person name="Heiman D."/>
            <person name="Hepburn T."/>
            <person name="Howarth C."/>
            <person name="Jen D."/>
            <person name="Larson L."/>
            <person name="Mehta T."/>
            <person name="Park D."/>
            <person name="Pearson M."/>
            <person name="Roberts A."/>
            <person name="Saif S."/>
            <person name="Shenoy N."/>
            <person name="Sisk P."/>
            <person name="Stolte C."/>
            <person name="Sykes S."/>
            <person name="Thomson T."/>
            <person name="Walk T."/>
            <person name="White J."/>
            <person name="Yandava C."/>
            <person name="Burger G."/>
            <person name="Gray M.W."/>
            <person name="Holland P.W.H."/>
            <person name="King N."/>
            <person name="Lang F.B.F."/>
            <person name="Roger A.J."/>
            <person name="Ruiz-Trillo I."/>
            <person name="Lander E."/>
            <person name="Nusbaum C."/>
        </authorList>
    </citation>
    <scope>NUCLEOTIDE SEQUENCE [LARGE SCALE GENOMIC DNA]</scope>
    <source>
        <strain evidence="3 4">ATCC 50062</strain>
    </source>
</reference>
<evidence type="ECO:0000256" key="2">
    <source>
        <dbReference type="SAM" id="Phobius"/>
    </source>
</evidence>
<feature type="compositionally biased region" description="Basic residues" evidence="1">
    <location>
        <begin position="80"/>
        <end position="89"/>
    </location>
</feature>
<protein>
    <submittedName>
        <fullName evidence="3">Uncharacterized protein</fullName>
    </submittedName>
</protein>
<evidence type="ECO:0000313" key="3">
    <source>
        <dbReference type="EMBL" id="KNC47037.1"/>
    </source>
</evidence>
<dbReference type="AlphaFoldDB" id="A0A0L0D3V6"/>
<organism evidence="3 4">
    <name type="scientific">Thecamonas trahens ATCC 50062</name>
    <dbReference type="NCBI Taxonomy" id="461836"/>
    <lineage>
        <taxon>Eukaryota</taxon>
        <taxon>Apusozoa</taxon>
        <taxon>Apusomonadida</taxon>
        <taxon>Apusomonadidae</taxon>
        <taxon>Thecamonas</taxon>
    </lineage>
</organism>